<dbReference type="Proteomes" id="UP000516786">
    <property type="component" value="Plasmid pZXPA-20-602k"/>
</dbReference>
<keyword evidence="2" id="KW-0614">Plasmid</keyword>
<evidence type="ECO:0000313" key="3">
    <source>
        <dbReference type="Proteomes" id="UP000193675"/>
    </source>
</evidence>
<accession>A0A1X0ZM38</accession>
<protein>
    <submittedName>
        <fullName evidence="1">Uncharacterized protein</fullName>
    </submittedName>
</protein>
<organism evidence="1 3">
    <name type="scientific">Pseudomonas putida</name>
    <name type="common">Arthrobacter siderocapsulatus</name>
    <dbReference type="NCBI Taxonomy" id="303"/>
    <lineage>
        <taxon>Bacteria</taxon>
        <taxon>Pseudomonadati</taxon>
        <taxon>Pseudomonadota</taxon>
        <taxon>Gammaproteobacteria</taxon>
        <taxon>Pseudomonadales</taxon>
        <taxon>Pseudomonadaceae</taxon>
        <taxon>Pseudomonas</taxon>
    </lineage>
</organism>
<reference evidence="1 3" key="1">
    <citation type="submission" date="2017-04" db="EMBL/GenBank/DDBJ databases">
        <title>Presence of VIM-2 positive Pseudomonas species in chickens and their surrounding environment.</title>
        <authorList>
            <person name="Zhang R."/>
        </authorList>
    </citation>
    <scope>NUCLEOTIDE SEQUENCE [LARGE SCALE GENOMIC DNA]</scope>
    <source>
        <strain evidence="1 3">DZ-C18</strain>
    </source>
</reference>
<dbReference type="EMBL" id="CP061724">
    <property type="protein sequence ID" value="QOD01389.1"/>
    <property type="molecule type" value="Genomic_DNA"/>
</dbReference>
<dbReference type="OrthoDB" id="6868627at2"/>
<proteinExistence type="predicted"/>
<gene>
    <name evidence="1" type="ORF">B7H17_24540</name>
    <name evidence="2" type="ORF">ID616_32895</name>
</gene>
<dbReference type="AlphaFoldDB" id="A0A1X0ZM38"/>
<evidence type="ECO:0000313" key="2">
    <source>
        <dbReference type="EMBL" id="QOD01389.1"/>
    </source>
</evidence>
<dbReference type="RefSeq" id="WP_084852388.1">
    <property type="nucleotide sequence ID" value="NZ_CP061724.1"/>
</dbReference>
<geneLocation type="plasmid" evidence="2 4">
    <name>pZXPA-20-602k</name>
</geneLocation>
<name>A0A1X0ZM38_PSEPU</name>
<sequence length="112" mass="12431">MSFHVTTLSCLDSILKEGLRPAIGPRSIELSESVARVYFFPTREAVETALLNWLGESLGDEDIAILEVDCTGLQMYSTCQYEEACEDLVPPTRIVRIENEDFSPISSESARG</sequence>
<dbReference type="EMBL" id="NBWC01000049">
    <property type="protein sequence ID" value="ORL58703.1"/>
    <property type="molecule type" value="Genomic_DNA"/>
</dbReference>
<dbReference type="Proteomes" id="UP000193675">
    <property type="component" value="Unassembled WGS sequence"/>
</dbReference>
<evidence type="ECO:0000313" key="4">
    <source>
        <dbReference type="Proteomes" id="UP000516786"/>
    </source>
</evidence>
<evidence type="ECO:0000313" key="1">
    <source>
        <dbReference type="EMBL" id="ORL58703.1"/>
    </source>
</evidence>
<reference evidence="2 4" key="2">
    <citation type="submission" date="2020-09" db="EMBL/GenBank/DDBJ databases">
        <title>Co-existence of a novel multidrug-resistance efflux pump with carbapenem resistance gene blaVIM-2 in one megaplasmid in Pseudomonas putida.</title>
        <authorList>
            <person name="Peng K."/>
            <person name="Li R."/>
        </authorList>
    </citation>
    <scope>NUCLEOTIDE SEQUENCE [LARGE SCALE GENOMIC DNA]</scope>
    <source>
        <strain evidence="2 4">ZXPA-20</strain>
        <plasmid evidence="2 4">pZXPA-20-602k</plasmid>
    </source>
</reference>